<protein>
    <submittedName>
        <fullName evidence="5">Unannotated protein</fullName>
    </submittedName>
</protein>
<evidence type="ECO:0000256" key="1">
    <source>
        <dbReference type="ARBA" id="ARBA00022741"/>
    </source>
</evidence>
<dbReference type="InterPro" id="IPR027417">
    <property type="entry name" value="P-loop_NTPase"/>
</dbReference>
<dbReference type="Pfam" id="PF17764">
    <property type="entry name" value="PriA_3primeBD"/>
    <property type="match status" value="1"/>
</dbReference>
<accession>A0A6J7G6X9</accession>
<keyword evidence="3" id="KW-0238">DNA-binding</keyword>
<dbReference type="GO" id="GO:0005524">
    <property type="term" value="F:ATP binding"/>
    <property type="evidence" value="ECO:0007669"/>
    <property type="project" value="UniProtKB-KW"/>
</dbReference>
<organism evidence="5">
    <name type="scientific">freshwater metagenome</name>
    <dbReference type="NCBI Taxonomy" id="449393"/>
    <lineage>
        <taxon>unclassified sequences</taxon>
        <taxon>metagenomes</taxon>
        <taxon>ecological metagenomes</taxon>
    </lineage>
</organism>
<sequence>MSANAQRVARIVLDSPLPQLDRLLDYRVPDALVNDVHEGRLVRVPLRAGGRQALGYVAELADASDYEGRLSDVAEVVSLVSVMPQRLYNLARAVADRQAGTLSDVLRLAIPRRYVRAEKLFAASIAAEPALPVPGQVAGLAMPEDGSAHVAISVAVQQARNAAGEATPPWSLTMAQLAKTAISRASSAILVVPDFRDIAHVLGDLEAEDLGPWICRLDAEVEPAQRWVNYLRCVRGDTVIVVGSKSAVYAPVSTLGVMVVWDDGDPLFDEQMAPYAHPRDVALIRHQMEGGNLAFLSRSPSAHISRLVEIGWLAQVPVSDPRRPKVTILSEDGESQRVAQVPPRAWQGAQKALEEGPVLIQVPRPGFANVTICASCRQRANCFDCGGPLRRRTRGAVADCRWCGKLATTFTCRECGGTEIIDASPGTIWTAEILGKSFPRIPVVVSDGERVITEIDDHPQLVVATPGAEPFCPGGYRVVIILNAERAVMSEKLRVVENALRVWSHTIAACSPDGQVFVEGVGSRMAAVLASGRFDDFMTREVRERTALHLPPSARMAHVSGTPSAVSAALQKLPGDAVFSILGPTTPTGDTAHATVLFGFARGQDVTQALRASLLETASARRSKNAVPMLRVRIDDNHSPLHEKVG</sequence>
<reference evidence="5" key="1">
    <citation type="submission" date="2020-05" db="EMBL/GenBank/DDBJ databases">
        <authorList>
            <person name="Chiriac C."/>
            <person name="Salcher M."/>
            <person name="Ghai R."/>
            <person name="Kavagutti S V."/>
        </authorList>
    </citation>
    <scope>NUCLEOTIDE SEQUENCE</scope>
</reference>
<dbReference type="GO" id="GO:0006302">
    <property type="term" value="P:double-strand break repair"/>
    <property type="evidence" value="ECO:0007669"/>
    <property type="project" value="TreeGrafter"/>
</dbReference>
<proteinExistence type="predicted"/>
<dbReference type="Gene3D" id="3.40.50.300">
    <property type="entry name" value="P-loop containing nucleotide triphosphate hydrolases"/>
    <property type="match status" value="1"/>
</dbReference>
<dbReference type="Gene3D" id="3.40.1440.60">
    <property type="entry name" value="PriA, 3(prime) DNA-binding domain"/>
    <property type="match status" value="1"/>
</dbReference>
<evidence type="ECO:0000313" key="5">
    <source>
        <dbReference type="EMBL" id="CAB4902208.1"/>
    </source>
</evidence>
<keyword evidence="2" id="KW-0067">ATP-binding</keyword>
<keyword evidence="1" id="KW-0547">Nucleotide-binding</keyword>
<dbReference type="PANTHER" id="PTHR30580:SF0">
    <property type="entry name" value="PRIMOSOMAL PROTEIN N"/>
    <property type="match status" value="1"/>
</dbReference>
<name>A0A6J7G6X9_9ZZZZ</name>
<dbReference type="GO" id="GO:0003677">
    <property type="term" value="F:DNA binding"/>
    <property type="evidence" value="ECO:0007669"/>
    <property type="project" value="UniProtKB-KW"/>
</dbReference>
<feature type="domain" description="Primosomal protein N' 3' DNA-binding" evidence="4">
    <location>
        <begin position="11"/>
        <end position="111"/>
    </location>
</feature>
<evidence type="ECO:0000256" key="2">
    <source>
        <dbReference type="ARBA" id="ARBA00022840"/>
    </source>
</evidence>
<dbReference type="PANTHER" id="PTHR30580">
    <property type="entry name" value="PRIMOSOMAL PROTEIN N"/>
    <property type="match status" value="1"/>
</dbReference>
<dbReference type="GO" id="GO:0006310">
    <property type="term" value="P:DNA recombination"/>
    <property type="evidence" value="ECO:0007669"/>
    <property type="project" value="TreeGrafter"/>
</dbReference>
<dbReference type="GO" id="GO:0043138">
    <property type="term" value="F:3'-5' DNA helicase activity"/>
    <property type="evidence" value="ECO:0007669"/>
    <property type="project" value="TreeGrafter"/>
</dbReference>
<dbReference type="GO" id="GO:0006270">
    <property type="term" value="P:DNA replication initiation"/>
    <property type="evidence" value="ECO:0007669"/>
    <property type="project" value="TreeGrafter"/>
</dbReference>
<dbReference type="InterPro" id="IPR041222">
    <property type="entry name" value="PriA_3primeBD"/>
</dbReference>
<evidence type="ECO:0000259" key="4">
    <source>
        <dbReference type="Pfam" id="PF17764"/>
    </source>
</evidence>
<dbReference type="InterPro" id="IPR042115">
    <property type="entry name" value="PriA_3primeBD_sf"/>
</dbReference>
<dbReference type="AlphaFoldDB" id="A0A6J7G6X9"/>
<gene>
    <name evidence="5" type="ORF">UFOPK3516_00993</name>
</gene>
<dbReference type="EMBL" id="CAFBMB010000073">
    <property type="protein sequence ID" value="CAB4902208.1"/>
    <property type="molecule type" value="Genomic_DNA"/>
</dbReference>
<evidence type="ECO:0000256" key="3">
    <source>
        <dbReference type="ARBA" id="ARBA00023125"/>
    </source>
</evidence>